<accession>A0A4V3DKM3</accession>
<feature type="region of interest" description="Disordered" evidence="1">
    <location>
        <begin position="318"/>
        <end position="340"/>
    </location>
</feature>
<proteinExistence type="predicted"/>
<reference evidence="2 3" key="1">
    <citation type="submission" date="2019-03" db="EMBL/GenBank/DDBJ databases">
        <title>Genomic Encyclopedia of Type Strains, Phase IV (KMG-IV): sequencing the most valuable type-strain genomes for metagenomic binning, comparative biology and taxonomic classification.</title>
        <authorList>
            <person name="Goeker M."/>
        </authorList>
    </citation>
    <scope>NUCLEOTIDE SEQUENCE [LARGE SCALE GENOMIC DNA]</scope>
    <source>
        <strain evidence="2 3">DSM 21667</strain>
    </source>
</reference>
<gene>
    <name evidence="2" type="ORF">DFR29_1447</name>
</gene>
<evidence type="ECO:0000256" key="1">
    <source>
        <dbReference type="SAM" id="MobiDB-lite"/>
    </source>
</evidence>
<dbReference type="InterPro" id="IPR011989">
    <property type="entry name" value="ARM-like"/>
</dbReference>
<keyword evidence="3" id="KW-1185">Reference proteome</keyword>
<protein>
    <submittedName>
        <fullName evidence="2">Uncharacterized protein (TIGR02270 family)</fullName>
    </submittedName>
</protein>
<dbReference type="AlphaFoldDB" id="A0A4V3DKM3"/>
<dbReference type="OrthoDB" id="8089803at2"/>
<dbReference type="EMBL" id="SNZH01000044">
    <property type="protein sequence ID" value="TDR34751.1"/>
    <property type="molecule type" value="Genomic_DNA"/>
</dbReference>
<dbReference type="InterPro" id="IPR016024">
    <property type="entry name" value="ARM-type_fold"/>
</dbReference>
<dbReference type="Proteomes" id="UP000295293">
    <property type="component" value="Unassembled WGS sequence"/>
</dbReference>
<evidence type="ECO:0000313" key="2">
    <source>
        <dbReference type="EMBL" id="TDR34751.1"/>
    </source>
</evidence>
<dbReference type="SUPFAM" id="SSF48371">
    <property type="entry name" value="ARM repeat"/>
    <property type="match status" value="1"/>
</dbReference>
<comment type="caution">
    <text evidence="2">The sequence shown here is derived from an EMBL/GenBank/DDBJ whole genome shotgun (WGS) entry which is preliminary data.</text>
</comment>
<name>A0A4V3DKM3_9GAMM</name>
<sequence>MNLIRPAVWAVLEQHLEDAAFCWLRRQDALWSPLFSRDELGLVDRVLDAHLEGLRVAGAAAIAPALENLERWQTPDEAFVSTYVLAHTPAPTALAQLEGAIGDDEELATGAAAALLWAGSDAALPLLQRWWNSSEPALRHAALPAAMRHPRVKRSTVVLDSEEDADPWLRARAYRVIGEWRLEEFRDRARRGLDDIAARCRFEAAAALSLLGDAKAAERIEEELPALQGRTRRRAVLAWAGGVSSEAFALGFNRLAQDPALHRDLIWALAFRGDAAGLSQLAWWLQFPAHARLAAYAISHVTGMDLEEEGLWQEDAAQADDGDEEAPADDSDDVDEDDGLLDPDTAGLAAWVDAQGVRFLSGHCYLGGEPLQTAVLRDEQATLPQLWQRAYRDCRRGDAVPLTQMCSPVLE</sequence>
<organism evidence="2 3">
    <name type="scientific">Tahibacter aquaticus</name>
    <dbReference type="NCBI Taxonomy" id="520092"/>
    <lineage>
        <taxon>Bacteria</taxon>
        <taxon>Pseudomonadati</taxon>
        <taxon>Pseudomonadota</taxon>
        <taxon>Gammaproteobacteria</taxon>
        <taxon>Lysobacterales</taxon>
        <taxon>Rhodanobacteraceae</taxon>
        <taxon>Tahibacter</taxon>
    </lineage>
</organism>
<dbReference type="RefSeq" id="WP_133822060.1">
    <property type="nucleotide sequence ID" value="NZ_SNZH01000044.1"/>
</dbReference>
<dbReference type="Gene3D" id="1.25.10.10">
    <property type="entry name" value="Leucine-rich Repeat Variant"/>
    <property type="match status" value="1"/>
</dbReference>
<evidence type="ECO:0000313" key="3">
    <source>
        <dbReference type="Proteomes" id="UP000295293"/>
    </source>
</evidence>